<evidence type="ECO:0008006" key="4">
    <source>
        <dbReference type="Google" id="ProtNLM"/>
    </source>
</evidence>
<name>A0ABZ0Q4Y8_9LACO</name>
<gene>
    <name evidence="2" type="ORF">N6G96_02180</name>
</gene>
<keyword evidence="1" id="KW-0812">Transmembrane</keyword>
<keyword evidence="3" id="KW-1185">Reference proteome</keyword>
<dbReference type="Proteomes" id="UP001302696">
    <property type="component" value="Chromosome"/>
</dbReference>
<protein>
    <recommendedName>
        <fullName evidence="4">DUF5626 domain-containing protein</fullName>
    </recommendedName>
</protein>
<keyword evidence="1" id="KW-1133">Transmembrane helix</keyword>
<dbReference type="RefSeq" id="WP_057775305.1">
    <property type="nucleotide sequence ID" value="NZ_BBIM01000037.1"/>
</dbReference>
<sequence length="173" mass="20102">MKKVTVIALIIFFIWFTTILIMCVGRFNTYYLNNFDAYNFDSPVIYNVIKGRQFKVTYLNLVSQNGSGLYHDSKNETIRLLNSERFNYGNETDYPGYWSSQGNTITMTDFDGESGFKISHLKHVKGHIYIAQLEEYGDGEVIYRIRLVTQKKAKTTLSDLFNFYPTYDLLKGS</sequence>
<organism evidence="2 3">
    <name type="scientific">Pediococcus inopinatus</name>
    <dbReference type="NCBI Taxonomy" id="114090"/>
    <lineage>
        <taxon>Bacteria</taxon>
        <taxon>Bacillati</taxon>
        <taxon>Bacillota</taxon>
        <taxon>Bacilli</taxon>
        <taxon>Lactobacillales</taxon>
        <taxon>Lactobacillaceae</taxon>
        <taxon>Pediococcus</taxon>
    </lineage>
</organism>
<reference evidence="3" key="1">
    <citation type="submission" date="2024-06" db="EMBL/GenBank/DDBJ databases">
        <authorList>
            <person name="Chang H.C."/>
            <person name="Mun S.Y."/>
        </authorList>
    </citation>
    <scope>NUCLEOTIDE SEQUENCE [LARGE SCALE GENOMIC DNA]</scope>
    <source>
        <strain evidence="3">KT1</strain>
    </source>
</reference>
<feature type="transmembrane region" description="Helical" evidence="1">
    <location>
        <begin position="6"/>
        <end position="25"/>
    </location>
</feature>
<keyword evidence="1" id="KW-0472">Membrane</keyword>
<evidence type="ECO:0000256" key="1">
    <source>
        <dbReference type="SAM" id="Phobius"/>
    </source>
</evidence>
<dbReference type="EMBL" id="CP104778">
    <property type="protein sequence ID" value="WPC22046.1"/>
    <property type="molecule type" value="Genomic_DNA"/>
</dbReference>
<evidence type="ECO:0000313" key="2">
    <source>
        <dbReference type="EMBL" id="WPC22046.1"/>
    </source>
</evidence>
<evidence type="ECO:0000313" key="3">
    <source>
        <dbReference type="Proteomes" id="UP001302696"/>
    </source>
</evidence>
<accession>A0ABZ0Q4Y8</accession>
<proteinExistence type="predicted"/>